<evidence type="ECO:0000256" key="10">
    <source>
        <dbReference type="SAM" id="MobiDB-lite"/>
    </source>
</evidence>
<evidence type="ECO:0000256" key="8">
    <source>
        <dbReference type="ARBA" id="ARBA00023010"/>
    </source>
</evidence>
<dbReference type="Proteomes" id="UP000563151">
    <property type="component" value="Unassembled WGS sequence"/>
</dbReference>
<evidence type="ECO:0000256" key="4">
    <source>
        <dbReference type="ARBA" id="ARBA00022475"/>
    </source>
</evidence>
<gene>
    <name evidence="12" type="primary">yajC</name>
    <name evidence="12" type="ORF">HGG79_05250</name>
</gene>
<evidence type="ECO:0000313" key="13">
    <source>
        <dbReference type="Proteomes" id="UP000563151"/>
    </source>
</evidence>
<comment type="similarity">
    <text evidence="2">Belongs to the YajC family.</text>
</comment>
<keyword evidence="4" id="KW-1003">Cell membrane</keyword>
<organism evidence="12 13">
    <name type="scientific">Clostridium tetanomorphum</name>
    <dbReference type="NCBI Taxonomy" id="1553"/>
    <lineage>
        <taxon>Bacteria</taxon>
        <taxon>Bacillati</taxon>
        <taxon>Bacillota</taxon>
        <taxon>Clostridia</taxon>
        <taxon>Eubacteriales</taxon>
        <taxon>Clostridiaceae</taxon>
        <taxon>Clostridium</taxon>
    </lineage>
</organism>
<feature type="compositionally biased region" description="Basic and acidic residues" evidence="10">
    <location>
        <begin position="100"/>
        <end position="136"/>
    </location>
</feature>
<accession>A0A923EBA0</accession>
<keyword evidence="3" id="KW-0813">Transport</keyword>
<evidence type="ECO:0000256" key="7">
    <source>
        <dbReference type="ARBA" id="ARBA00022989"/>
    </source>
</evidence>
<evidence type="ECO:0000256" key="2">
    <source>
        <dbReference type="ARBA" id="ARBA00006742"/>
    </source>
</evidence>
<protein>
    <submittedName>
        <fullName evidence="12">Preprotein translocase subunit YajC</fullName>
    </submittedName>
</protein>
<dbReference type="SMART" id="SM01323">
    <property type="entry name" value="YajC"/>
    <property type="match status" value="1"/>
</dbReference>
<reference evidence="12 13" key="1">
    <citation type="submission" date="2020-04" db="EMBL/GenBank/DDBJ databases">
        <title>Genomic insights into acetone-butanol-ethanol (ABE) fermentation by sequencing solventogenic clostridia strains.</title>
        <authorList>
            <person name="Brown S."/>
        </authorList>
    </citation>
    <scope>NUCLEOTIDE SEQUENCE [LARGE SCALE GENOMIC DNA]</scope>
    <source>
        <strain evidence="12 13">DJ011</strain>
    </source>
</reference>
<dbReference type="GO" id="GO:0005886">
    <property type="term" value="C:plasma membrane"/>
    <property type="evidence" value="ECO:0007669"/>
    <property type="project" value="UniProtKB-SubCell"/>
</dbReference>
<dbReference type="NCBIfam" id="TIGR00739">
    <property type="entry name" value="yajC"/>
    <property type="match status" value="1"/>
</dbReference>
<evidence type="ECO:0000256" key="9">
    <source>
        <dbReference type="ARBA" id="ARBA00023136"/>
    </source>
</evidence>
<evidence type="ECO:0000256" key="11">
    <source>
        <dbReference type="SAM" id="Phobius"/>
    </source>
</evidence>
<dbReference type="InterPro" id="IPR003849">
    <property type="entry name" value="Preprotein_translocase_YajC"/>
</dbReference>
<dbReference type="GO" id="GO:0015031">
    <property type="term" value="P:protein transport"/>
    <property type="evidence" value="ECO:0007669"/>
    <property type="project" value="UniProtKB-KW"/>
</dbReference>
<keyword evidence="5 11" id="KW-0812">Transmembrane</keyword>
<dbReference type="PRINTS" id="PR01853">
    <property type="entry name" value="YAJCTRNLCASE"/>
</dbReference>
<keyword evidence="8" id="KW-0811">Translocation</keyword>
<evidence type="ECO:0000256" key="6">
    <source>
        <dbReference type="ARBA" id="ARBA00022927"/>
    </source>
</evidence>
<feature type="transmembrane region" description="Helical" evidence="11">
    <location>
        <begin position="12"/>
        <end position="30"/>
    </location>
</feature>
<dbReference type="EMBL" id="JAAZWO010000005">
    <property type="protein sequence ID" value="MBC2397188.1"/>
    <property type="molecule type" value="Genomic_DNA"/>
</dbReference>
<keyword evidence="13" id="KW-1185">Reference proteome</keyword>
<evidence type="ECO:0000256" key="1">
    <source>
        <dbReference type="ARBA" id="ARBA00004162"/>
    </source>
</evidence>
<name>A0A923EBA0_CLOTT</name>
<evidence type="ECO:0000256" key="5">
    <source>
        <dbReference type="ARBA" id="ARBA00022692"/>
    </source>
</evidence>
<dbReference type="AlphaFoldDB" id="A0A923EBA0"/>
<dbReference type="Pfam" id="PF02699">
    <property type="entry name" value="YajC"/>
    <property type="match status" value="1"/>
</dbReference>
<evidence type="ECO:0000313" key="12">
    <source>
        <dbReference type="EMBL" id="MBC2397188.1"/>
    </source>
</evidence>
<feature type="region of interest" description="Disordered" evidence="10">
    <location>
        <begin position="96"/>
        <end position="136"/>
    </location>
</feature>
<dbReference type="PANTHER" id="PTHR33909">
    <property type="entry name" value="SEC TRANSLOCON ACCESSORY COMPLEX SUBUNIT YAJC"/>
    <property type="match status" value="1"/>
</dbReference>
<proteinExistence type="inferred from homology"/>
<sequence length="136" mass="15579">MAAAGQQGSALGLFLPFILMLLFFYIIVYIPENKRKKKYKSMLESLKINDEIITKGGILGKVINVQDTFIILETGPSRARIKLDKNGILSILSSSETDEKEDKKDLKKEVKHKEEKEDKEIKESTEENKDVQYKEN</sequence>
<comment type="caution">
    <text evidence="12">The sequence shown here is derived from an EMBL/GenBank/DDBJ whole genome shotgun (WGS) entry which is preliminary data.</text>
</comment>
<dbReference type="PANTHER" id="PTHR33909:SF1">
    <property type="entry name" value="SEC TRANSLOCON ACCESSORY COMPLEX SUBUNIT YAJC"/>
    <property type="match status" value="1"/>
</dbReference>
<keyword evidence="7 11" id="KW-1133">Transmembrane helix</keyword>
<keyword evidence="9 11" id="KW-0472">Membrane</keyword>
<evidence type="ECO:0000256" key="3">
    <source>
        <dbReference type="ARBA" id="ARBA00022448"/>
    </source>
</evidence>
<keyword evidence="6" id="KW-0653">Protein transport</keyword>
<comment type="subcellular location">
    <subcellularLocation>
        <location evidence="1">Cell membrane</location>
        <topology evidence="1">Single-pass membrane protein</topology>
    </subcellularLocation>
</comment>